<dbReference type="AlphaFoldDB" id="A0A1G6GX94"/>
<reference evidence="2 3" key="1">
    <citation type="submission" date="2016-09" db="EMBL/GenBank/DDBJ databases">
        <authorList>
            <person name="Capua I."/>
            <person name="De Benedictis P."/>
            <person name="Joannis T."/>
            <person name="Lombin L.H."/>
            <person name="Cattoli G."/>
        </authorList>
    </citation>
    <scope>NUCLEOTIDE SEQUENCE [LARGE SCALE GENOMIC DNA]</scope>
    <source>
        <strain evidence="2 3">A7P-90m</strain>
    </source>
</reference>
<feature type="transmembrane region" description="Helical" evidence="1">
    <location>
        <begin position="90"/>
        <end position="110"/>
    </location>
</feature>
<feature type="transmembrane region" description="Helical" evidence="1">
    <location>
        <begin position="64"/>
        <end position="84"/>
    </location>
</feature>
<dbReference type="STRING" id="1640674.SAMN05216323_100449"/>
<protein>
    <submittedName>
        <fullName evidence="2">Uncharacterized protein</fullName>
    </submittedName>
</protein>
<name>A0A1G6GX94_9BACT</name>
<feature type="transmembrane region" description="Helical" evidence="1">
    <location>
        <begin position="39"/>
        <end position="57"/>
    </location>
</feature>
<keyword evidence="1" id="KW-1133">Transmembrane helix</keyword>
<dbReference type="Pfam" id="PF20181">
    <property type="entry name" value="DUF6544"/>
    <property type="match status" value="1"/>
</dbReference>
<dbReference type="OrthoDB" id="9786534at2"/>
<evidence type="ECO:0000313" key="2">
    <source>
        <dbReference type="EMBL" id="SDB85756.1"/>
    </source>
</evidence>
<evidence type="ECO:0000313" key="3">
    <source>
        <dbReference type="Proteomes" id="UP000199452"/>
    </source>
</evidence>
<evidence type="ECO:0000256" key="1">
    <source>
        <dbReference type="SAM" id="Phobius"/>
    </source>
</evidence>
<keyword evidence="1" id="KW-0812">Transmembrane</keyword>
<keyword evidence="3" id="KW-1185">Reference proteome</keyword>
<organism evidence="2 3">
    <name type="scientific">Williamwhitmania taraxaci</name>
    <dbReference type="NCBI Taxonomy" id="1640674"/>
    <lineage>
        <taxon>Bacteria</taxon>
        <taxon>Pseudomonadati</taxon>
        <taxon>Bacteroidota</taxon>
        <taxon>Bacteroidia</taxon>
        <taxon>Bacteroidales</taxon>
        <taxon>Williamwhitmaniaceae</taxon>
        <taxon>Williamwhitmania</taxon>
    </lineage>
</organism>
<dbReference type="EMBL" id="FMYP01000004">
    <property type="protein sequence ID" value="SDB85756.1"/>
    <property type="molecule type" value="Genomic_DNA"/>
</dbReference>
<sequence length="367" mass="42135">MRVIFLIFVTLHGLIHLLGFVKAFDLREVKELTLPISKPIGIVWLIVTALFLLYAILYILSFKYAWLIGLITVIVSQILIIYVWKDAKFGTIPNVIILSVTLLSLGSYVMQSEFTSRVEKDFSENNTLSTDILTESNIAHLPAIVQKYLNYTKSVGQPKIKNFRAEFVGGMRSKPNDKYMKIQSVQYNFYQKPSRYFYMTASKMSLPATGLHLYQSETATFEVRLLNWFKVVDAKGDKMNQAETVTLLNDMCFIAPATLIDSRIKWEVINDTKVKAIFKNGSISISAILYFNTTGELVNFISNDRYDTDGKRYSNYPWATPVENYQMINGYLLPSKAKLIYQRPDGDFIYGELEYKSIKYNLNSLED</sequence>
<dbReference type="Proteomes" id="UP000199452">
    <property type="component" value="Unassembled WGS sequence"/>
</dbReference>
<dbReference type="RefSeq" id="WP_092435006.1">
    <property type="nucleotide sequence ID" value="NZ_FMYP01000004.1"/>
</dbReference>
<accession>A0A1G6GX94</accession>
<proteinExistence type="predicted"/>
<keyword evidence="1" id="KW-0472">Membrane</keyword>
<dbReference type="InterPro" id="IPR046674">
    <property type="entry name" value="DUF6544"/>
</dbReference>
<gene>
    <name evidence="2" type="ORF">SAMN05216323_100449</name>
</gene>